<dbReference type="OrthoDB" id="9789368at2"/>
<dbReference type="Gene3D" id="1.20.1600.10">
    <property type="entry name" value="Outer membrane efflux proteins (OEP)"/>
    <property type="match status" value="1"/>
</dbReference>
<reference evidence="10 11" key="1">
    <citation type="submission" date="2019-02" db="EMBL/GenBank/DDBJ databases">
        <authorList>
            <person name="Li Y."/>
        </authorList>
    </citation>
    <scope>NUCLEOTIDE SEQUENCE [LARGE SCALE GENOMIC DNA]</scope>
    <source>
        <strain evidence="10 11">3-7</strain>
    </source>
</reference>
<dbReference type="RefSeq" id="WP_130159997.1">
    <property type="nucleotide sequence ID" value="NZ_SGIS01000046.1"/>
</dbReference>
<accession>A0A4Q6XTH3</accession>
<dbReference type="Proteomes" id="UP000292085">
    <property type="component" value="Unassembled WGS sequence"/>
</dbReference>
<dbReference type="GO" id="GO:0015562">
    <property type="term" value="F:efflux transmembrane transporter activity"/>
    <property type="evidence" value="ECO:0007669"/>
    <property type="project" value="InterPro"/>
</dbReference>
<evidence type="ECO:0000256" key="9">
    <source>
        <dbReference type="SAM" id="SignalP"/>
    </source>
</evidence>
<evidence type="ECO:0000256" key="1">
    <source>
        <dbReference type="ARBA" id="ARBA00004442"/>
    </source>
</evidence>
<keyword evidence="9" id="KW-0732">Signal</keyword>
<keyword evidence="3" id="KW-0813">Transport</keyword>
<dbReference type="GO" id="GO:1990281">
    <property type="term" value="C:efflux pump complex"/>
    <property type="evidence" value="ECO:0007669"/>
    <property type="project" value="TreeGrafter"/>
</dbReference>
<dbReference type="InterPro" id="IPR003423">
    <property type="entry name" value="OMP_efflux"/>
</dbReference>
<comment type="subcellular location">
    <subcellularLocation>
        <location evidence="1">Cell outer membrane</location>
    </subcellularLocation>
</comment>
<evidence type="ECO:0000313" key="10">
    <source>
        <dbReference type="EMBL" id="RZF60882.1"/>
    </source>
</evidence>
<keyword evidence="11" id="KW-1185">Reference proteome</keyword>
<proteinExistence type="inferred from homology"/>
<dbReference type="AlphaFoldDB" id="A0A4Q6XTH3"/>
<feature type="chain" id="PRO_5020250760" evidence="9">
    <location>
        <begin position="21"/>
        <end position="414"/>
    </location>
</feature>
<keyword evidence="5" id="KW-0812">Transmembrane</keyword>
<feature type="region of interest" description="Disordered" evidence="8">
    <location>
        <begin position="42"/>
        <end position="61"/>
    </location>
</feature>
<dbReference type="EMBL" id="SGIS01000046">
    <property type="protein sequence ID" value="RZF60882.1"/>
    <property type="molecule type" value="Genomic_DNA"/>
</dbReference>
<evidence type="ECO:0000256" key="2">
    <source>
        <dbReference type="ARBA" id="ARBA00007613"/>
    </source>
</evidence>
<sequence length="414" mass="42385">MTRKTIAAIAALCLSGAASAETLRDAVVAAYSTNPQLAAAQARQEALAESPEQARGAGRLTAEADGAGGYSRFDYGKGGSGSVTASLPVWTGGRVSSAVRAASGDVAAGAEGVRDTQAAVLETVVGAYADLLYAQQAVAVTHADIELLDNQVAEARSRFGLGLATRTDVAQLEAQRESAVSTLADAEGSAAAIAATYRATVGHSPGTLDPNPTAPVTLPASIDSARSRAIESNPIVRQQKLAAGADAARIDQQRAERNPYVGLGGTYGLAAGEGRSGYANAAVGGVTLRVPLLTGGLISSRVRQAEATYRADRFTIDAAQRDAARLAETAWANLAAAQARVNANARRVEAAELALKGVRAEYAFSLRTTVDILIADESLRAAQLALARSRSDVLIGQAALLGSIGQLGRDSYGI</sequence>
<gene>
    <name evidence="10" type="ORF">EWE75_20710</name>
</gene>
<keyword evidence="4" id="KW-1134">Transmembrane beta strand</keyword>
<dbReference type="SUPFAM" id="SSF56954">
    <property type="entry name" value="Outer membrane efflux proteins (OEP)"/>
    <property type="match status" value="1"/>
</dbReference>
<name>A0A4Q6XTH3_9SPHN</name>
<evidence type="ECO:0000256" key="6">
    <source>
        <dbReference type="ARBA" id="ARBA00023136"/>
    </source>
</evidence>
<protein>
    <submittedName>
        <fullName evidence="10">Type I secretion protein TolC</fullName>
    </submittedName>
</protein>
<evidence type="ECO:0000256" key="4">
    <source>
        <dbReference type="ARBA" id="ARBA00022452"/>
    </source>
</evidence>
<dbReference type="Pfam" id="PF02321">
    <property type="entry name" value="OEP"/>
    <property type="match status" value="2"/>
</dbReference>
<dbReference type="InterPro" id="IPR051906">
    <property type="entry name" value="TolC-like"/>
</dbReference>
<keyword evidence="7" id="KW-0998">Cell outer membrane</keyword>
<keyword evidence="6" id="KW-0472">Membrane</keyword>
<dbReference type="NCBIfam" id="TIGR01844">
    <property type="entry name" value="type_I_sec_TolC"/>
    <property type="match status" value="1"/>
</dbReference>
<organism evidence="10 11">
    <name type="scientific">Sphingomonas populi</name>
    <dbReference type="NCBI Taxonomy" id="2484750"/>
    <lineage>
        <taxon>Bacteria</taxon>
        <taxon>Pseudomonadati</taxon>
        <taxon>Pseudomonadota</taxon>
        <taxon>Alphaproteobacteria</taxon>
        <taxon>Sphingomonadales</taxon>
        <taxon>Sphingomonadaceae</taxon>
        <taxon>Sphingomonas</taxon>
    </lineage>
</organism>
<feature type="signal peptide" evidence="9">
    <location>
        <begin position="1"/>
        <end position="20"/>
    </location>
</feature>
<comment type="similarity">
    <text evidence="2">Belongs to the outer membrane factor (OMF) (TC 1.B.17) family.</text>
</comment>
<dbReference type="PANTHER" id="PTHR30026:SF22">
    <property type="entry name" value="OUTER MEMBRANE EFFLUX PROTEIN"/>
    <property type="match status" value="1"/>
</dbReference>
<evidence type="ECO:0000256" key="5">
    <source>
        <dbReference type="ARBA" id="ARBA00022692"/>
    </source>
</evidence>
<evidence type="ECO:0000256" key="8">
    <source>
        <dbReference type="SAM" id="MobiDB-lite"/>
    </source>
</evidence>
<dbReference type="InterPro" id="IPR010130">
    <property type="entry name" value="T1SS_OMP_TolC"/>
</dbReference>
<evidence type="ECO:0000313" key="11">
    <source>
        <dbReference type="Proteomes" id="UP000292085"/>
    </source>
</evidence>
<dbReference type="GO" id="GO:0009279">
    <property type="term" value="C:cell outer membrane"/>
    <property type="evidence" value="ECO:0007669"/>
    <property type="project" value="UniProtKB-SubCell"/>
</dbReference>
<evidence type="ECO:0000256" key="7">
    <source>
        <dbReference type="ARBA" id="ARBA00023237"/>
    </source>
</evidence>
<dbReference type="GO" id="GO:0015288">
    <property type="term" value="F:porin activity"/>
    <property type="evidence" value="ECO:0007669"/>
    <property type="project" value="TreeGrafter"/>
</dbReference>
<evidence type="ECO:0000256" key="3">
    <source>
        <dbReference type="ARBA" id="ARBA00022448"/>
    </source>
</evidence>
<dbReference type="PANTHER" id="PTHR30026">
    <property type="entry name" value="OUTER MEMBRANE PROTEIN TOLC"/>
    <property type="match status" value="1"/>
</dbReference>
<comment type="caution">
    <text evidence="10">The sequence shown here is derived from an EMBL/GenBank/DDBJ whole genome shotgun (WGS) entry which is preliminary data.</text>
</comment>